<sequence length="96" mass="10613">MQISSGLTAGCAGLVNPKLPFQIQKYNRSTPRDYNVIQLVSKRPSQLKYIELPSFHNTQKTASLTLLLVALLIVALASVDSSLCYQLACVRPHNKQ</sequence>
<evidence type="ECO:0000313" key="1">
    <source>
        <dbReference type="EMBL" id="KAI8024904.1"/>
    </source>
</evidence>
<keyword evidence="2" id="KW-1185">Reference proteome</keyword>
<evidence type="ECO:0000313" key="2">
    <source>
        <dbReference type="Proteomes" id="UP001060215"/>
    </source>
</evidence>
<dbReference type="EMBL" id="CM045760">
    <property type="protein sequence ID" value="KAI8024904.1"/>
    <property type="molecule type" value="Genomic_DNA"/>
</dbReference>
<name>A0ACC0IHW8_9ERIC</name>
<reference evidence="1 2" key="1">
    <citation type="journal article" date="2022" name="Plant J.">
        <title>Chromosome-level genome of Camellia lanceoleosa provides a valuable resource for understanding genome evolution and self-incompatibility.</title>
        <authorList>
            <person name="Gong W."/>
            <person name="Xiao S."/>
            <person name="Wang L."/>
            <person name="Liao Z."/>
            <person name="Chang Y."/>
            <person name="Mo W."/>
            <person name="Hu G."/>
            <person name="Li W."/>
            <person name="Zhao G."/>
            <person name="Zhu H."/>
            <person name="Hu X."/>
            <person name="Ji K."/>
            <person name="Xiang X."/>
            <person name="Song Q."/>
            <person name="Yuan D."/>
            <person name="Jin S."/>
            <person name="Zhang L."/>
        </authorList>
    </citation>
    <scope>NUCLEOTIDE SEQUENCE [LARGE SCALE GENOMIC DNA]</scope>
    <source>
        <strain evidence="1">SQ_2022a</strain>
    </source>
</reference>
<dbReference type="Proteomes" id="UP001060215">
    <property type="component" value="Chromosome 3"/>
</dbReference>
<gene>
    <name evidence="1" type="ORF">LOK49_LG02G03961</name>
</gene>
<proteinExistence type="predicted"/>
<accession>A0ACC0IHW8</accession>
<organism evidence="1 2">
    <name type="scientific">Camellia lanceoleosa</name>
    <dbReference type="NCBI Taxonomy" id="1840588"/>
    <lineage>
        <taxon>Eukaryota</taxon>
        <taxon>Viridiplantae</taxon>
        <taxon>Streptophyta</taxon>
        <taxon>Embryophyta</taxon>
        <taxon>Tracheophyta</taxon>
        <taxon>Spermatophyta</taxon>
        <taxon>Magnoliopsida</taxon>
        <taxon>eudicotyledons</taxon>
        <taxon>Gunneridae</taxon>
        <taxon>Pentapetalae</taxon>
        <taxon>asterids</taxon>
        <taxon>Ericales</taxon>
        <taxon>Theaceae</taxon>
        <taxon>Camellia</taxon>
    </lineage>
</organism>
<comment type="caution">
    <text evidence="1">The sequence shown here is derived from an EMBL/GenBank/DDBJ whole genome shotgun (WGS) entry which is preliminary data.</text>
</comment>
<protein>
    <submittedName>
        <fullName evidence="1">Uncharacterized protein</fullName>
    </submittedName>
</protein>